<evidence type="ECO:0000313" key="2">
    <source>
        <dbReference type="EMBL" id="QHT68770.1"/>
    </source>
</evidence>
<sequence length="193" mass="21692">MKTAIFSLLALVCVILVTEVSAGLVKKDTTIQSIVAFSIYNAGMEVMGNIQGISADIAFKPDDLEHSYIHATADPATLQTGIGIRDKHLQRIDYFDVKNHPHLRIVSKGFRKTGKNTFTGRFDLTMKGITKEIAIPFKVLEKQYATIYKGNFEINRLDFNLGEKSAILDEKVKIFIEVHTSQDLNTSKKSYRH</sequence>
<dbReference type="PANTHER" id="PTHR34406">
    <property type="entry name" value="PROTEIN YCEI"/>
    <property type="match status" value="1"/>
</dbReference>
<proteinExistence type="predicted"/>
<dbReference type="InterPro" id="IPR036761">
    <property type="entry name" value="TTHA0802/YceI-like_sf"/>
</dbReference>
<dbReference type="SMART" id="SM00867">
    <property type="entry name" value="YceI"/>
    <property type="match status" value="1"/>
</dbReference>
<name>A0A6C0GMB1_9BACT</name>
<evidence type="ECO:0000313" key="3">
    <source>
        <dbReference type="Proteomes" id="UP000480178"/>
    </source>
</evidence>
<gene>
    <name evidence="2" type="ORF">GXP67_20015</name>
</gene>
<dbReference type="AlphaFoldDB" id="A0A6C0GMB1"/>
<feature type="domain" description="Lipid/polyisoprenoid-binding YceI-like" evidence="1">
    <location>
        <begin position="28"/>
        <end position="181"/>
    </location>
</feature>
<evidence type="ECO:0000259" key="1">
    <source>
        <dbReference type="SMART" id="SM00867"/>
    </source>
</evidence>
<dbReference type="RefSeq" id="WP_162444775.1">
    <property type="nucleotide sequence ID" value="NZ_CP048222.1"/>
</dbReference>
<dbReference type="Gene3D" id="2.40.128.110">
    <property type="entry name" value="Lipid/polyisoprenoid-binding, YceI-like"/>
    <property type="match status" value="1"/>
</dbReference>
<reference evidence="2 3" key="1">
    <citation type="submission" date="2020-01" db="EMBL/GenBank/DDBJ databases">
        <authorList>
            <person name="Kim M.K."/>
        </authorList>
    </citation>
    <scope>NUCLEOTIDE SEQUENCE [LARGE SCALE GENOMIC DNA]</scope>
    <source>
        <strain evidence="2 3">172606-1</strain>
    </source>
</reference>
<keyword evidence="3" id="KW-1185">Reference proteome</keyword>
<organism evidence="2 3">
    <name type="scientific">Rhodocytophaga rosea</name>
    <dbReference type="NCBI Taxonomy" id="2704465"/>
    <lineage>
        <taxon>Bacteria</taxon>
        <taxon>Pseudomonadati</taxon>
        <taxon>Bacteroidota</taxon>
        <taxon>Cytophagia</taxon>
        <taxon>Cytophagales</taxon>
        <taxon>Rhodocytophagaceae</taxon>
        <taxon>Rhodocytophaga</taxon>
    </lineage>
</organism>
<protein>
    <submittedName>
        <fullName evidence="2">YceI family protein</fullName>
    </submittedName>
</protein>
<dbReference type="KEGG" id="rhoz:GXP67_20015"/>
<dbReference type="InterPro" id="IPR007372">
    <property type="entry name" value="Lipid/polyisoprenoid-bd_YceI"/>
</dbReference>
<dbReference type="Proteomes" id="UP000480178">
    <property type="component" value="Chromosome"/>
</dbReference>
<dbReference type="Pfam" id="PF04264">
    <property type="entry name" value="YceI"/>
    <property type="match status" value="1"/>
</dbReference>
<dbReference type="PANTHER" id="PTHR34406:SF1">
    <property type="entry name" value="PROTEIN YCEI"/>
    <property type="match status" value="1"/>
</dbReference>
<dbReference type="SUPFAM" id="SSF101874">
    <property type="entry name" value="YceI-like"/>
    <property type="match status" value="1"/>
</dbReference>
<dbReference type="EMBL" id="CP048222">
    <property type="protein sequence ID" value="QHT68770.1"/>
    <property type="molecule type" value="Genomic_DNA"/>
</dbReference>
<accession>A0A6C0GMB1</accession>